<name>A0A0S4TPX3_RALSL</name>
<proteinExistence type="predicted"/>
<dbReference type="EMBL" id="LN899819">
    <property type="protein sequence ID" value="CUV11715.1"/>
    <property type="molecule type" value="Genomic_DNA"/>
</dbReference>
<organism evidence="1">
    <name type="scientific">Ralstonia solanacearum</name>
    <name type="common">Pseudomonas solanacearum</name>
    <dbReference type="NCBI Taxonomy" id="305"/>
    <lineage>
        <taxon>Bacteria</taxon>
        <taxon>Pseudomonadati</taxon>
        <taxon>Pseudomonadota</taxon>
        <taxon>Betaproteobacteria</taxon>
        <taxon>Burkholderiales</taxon>
        <taxon>Burkholderiaceae</taxon>
        <taxon>Ralstonia</taxon>
        <taxon>Ralstonia solanacearum species complex</taxon>
    </lineage>
</organism>
<evidence type="ECO:0000313" key="1">
    <source>
        <dbReference type="EMBL" id="CUV11715.1"/>
    </source>
</evidence>
<sequence length="27" mass="3024">MTRWHVALSLGAFRVPCKAVNQPARTL</sequence>
<gene>
    <name evidence="1" type="ORF">RUN39_v1_210028</name>
</gene>
<dbReference type="AlphaFoldDB" id="A0A0S4TPX3"/>
<reference evidence="1" key="1">
    <citation type="submission" date="2015-10" db="EMBL/GenBank/DDBJ databases">
        <authorList>
            <person name="Gilbert D.G."/>
        </authorList>
    </citation>
    <scope>NUCLEOTIDE SEQUENCE</scope>
    <source>
        <strain evidence="1">Phyl III-seqv23</strain>
    </source>
</reference>
<protein>
    <submittedName>
        <fullName evidence="1">Uncharacterized protein</fullName>
    </submittedName>
</protein>
<accession>A0A0S4TPX3</accession>